<dbReference type="Proteomes" id="UP000184356">
    <property type="component" value="Unassembled WGS sequence"/>
</dbReference>
<keyword evidence="7" id="KW-1185">Reference proteome</keyword>
<gene>
    <name evidence="6" type="ORF">ASPSYDRAFT_50299</name>
</gene>
<protein>
    <submittedName>
        <fullName evidence="6">Uncharacterized protein</fullName>
    </submittedName>
</protein>
<proteinExistence type="predicted"/>
<evidence type="ECO:0000256" key="2">
    <source>
        <dbReference type="ARBA" id="ARBA00022692"/>
    </source>
</evidence>
<evidence type="ECO:0000256" key="5">
    <source>
        <dbReference type="ARBA" id="ARBA00023136"/>
    </source>
</evidence>
<dbReference type="RefSeq" id="XP_040698059.1">
    <property type="nucleotide sequence ID" value="XM_040848039.1"/>
</dbReference>
<evidence type="ECO:0000256" key="1">
    <source>
        <dbReference type="ARBA" id="ARBA00004370"/>
    </source>
</evidence>
<keyword evidence="3" id="KW-0496">Mitochondrion</keyword>
<evidence type="ECO:0000313" key="6">
    <source>
        <dbReference type="EMBL" id="OJJ54253.1"/>
    </source>
</evidence>
<dbReference type="EMBL" id="KV878595">
    <property type="protein sequence ID" value="OJJ54253.1"/>
    <property type="molecule type" value="Genomic_DNA"/>
</dbReference>
<evidence type="ECO:0000313" key="7">
    <source>
        <dbReference type="Proteomes" id="UP000184356"/>
    </source>
</evidence>
<organism evidence="6 7">
    <name type="scientific">Aspergillus sydowii CBS 593.65</name>
    <dbReference type="NCBI Taxonomy" id="1036612"/>
    <lineage>
        <taxon>Eukaryota</taxon>
        <taxon>Fungi</taxon>
        <taxon>Dikarya</taxon>
        <taxon>Ascomycota</taxon>
        <taxon>Pezizomycotina</taxon>
        <taxon>Eurotiomycetes</taxon>
        <taxon>Eurotiomycetidae</taxon>
        <taxon>Eurotiales</taxon>
        <taxon>Aspergillaceae</taxon>
        <taxon>Aspergillus</taxon>
        <taxon>Aspergillus subgen. Nidulantes</taxon>
    </lineage>
</organism>
<sequence>MVTAIPSSVALFYIYETAKSALLNGSEETGSEKMLAAVAHAISSVAAELESCAILDPAEVLKQDAQVSKSGANKYPDLAMPRQLTSHLGSCGRGTRFL</sequence>
<evidence type="ECO:0000256" key="3">
    <source>
        <dbReference type="ARBA" id="ARBA00022792"/>
    </source>
</evidence>
<dbReference type="GO" id="GO:0016020">
    <property type="term" value="C:membrane"/>
    <property type="evidence" value="ECO:0007669"/>
    <property type="project" value="UniProtKB-SubCell"/>
</dbReference>
<comment type="subcellular location">
    <subcellularLocation>
        <location evidence="1">Membrane</location>
    </subcellularLocation>
</comment>
<name>A0A1L9T4N5_9EURO</name>
<dbReference type="SUPFAM" id="SSF103506">
    <property type="entry name" value="Mitochondrial carrier"/>
    <property type="match status" value="1"/>
</dbReference>
<accession>A0A1L9T4N5</accession>
<dbReference type="InterPro" id="IPR023395">
    <property type="entry name" value="MCP_dom_sf"/>
</dbReference>
<dbReference type="Gene3D" id="1.50.40.10">
    <property type="entry name" value="Mitochondrial carrier domain"/>
    <property type="match status" value="1"/>
</dbReference>
<evidence type="ECO:0000256" key="4">
    <source>
        <dbReference type="ARBA" id="ARBA00022989"/>
    </source>
</evidence>
<dbReference type="OrthoDB" id="250329at2759"/>
<dbReference type="VEuPathDB" id="FungiDB:ASPSYDRAFT_50299"/>
<keyword evidence="2" id="KW-0812">Transmembrane</keyword>
<dbReference type="AlphaFoldDB" id="A0A1L9T4N5"/>
<keyword evidence="3" id="KW-0999">Mitochondrion inner membrane</keyword>
<dbReference type="GeneID" id="63764112"/>
<reference evidence="7" key="1">
    <citation type="journal article" date="2017" name="Genome Biol.">
        <title>Comparative genomics reveals high biological diversity and specific adaptations in the industrially and medically important fungal genus Aspergillus.</title>
        <authorList>
            <person name="de Vries R.P."/>
            <person name="Riley R."/>
            <person name="Wiebenga A."/>
            <person name="Aguilar-Osorio G."/>
            <person name="Amillis S."/>
            <person name="Uchima C.A."/>
            <person name="Anderluh G."/>
            <person name="Asadollahi M."/>
            <person name="Askin M."/>
            <person name="Barry K."/>
            <person name="Battaglia E."/>
            <person name="Bayram O."/>
            <person name="Benocci T."/>
            <person name="Braus-Stromeyer S.A."/>
            <person name="Caldana C."/>
            <person name="Canovas D."/>
            <person name="Cerqueira G.C."/>
            <person name="Chen F."/>
            <person name="Chen W."/>
            <person name="Choi C."/>
            <person name="Clum A."/>
            <person name="Dos Santos R.A."/>
            <person name="Damasio A.R."/>
            <person name="Diallinas G."/>
            <person name="Emri T."/>
            <person name="Fekete E."/>
            <person name="Flipphi M."/>
            <person name="Freyberg S."/>
            <person name="Gallo A."/>
            <person name="Gournas C."/>
            <person name="Habgood R."/>
            <person name="Hainaut M."/>
            <person name="Harispe M.L."/>
            <person name="Henrissat B."/>
            <person name="Hilden K.S."/>
            <person name="Hope R."/>
            <person name="Hossain A."/>
            <person name="Karabika E."/>
            <person name="Karaffa L."/>
            <person name="Karanyi Z."/>
            <person name="Krasevec N."/>
            <person name="Kuo A."/>
            <person name="Kusch H."/>
            <person name="LaButti K."/>
            <person name="Lagendijk E.L."/>
            <person name="Lapidus A."/>
            <person name="Levasseur A."/>
            <person name="Lindquist E."/>
            <person name="Lipzen A."/>
            <person name="Logrieco A.F."/>
            <person name="MacCabe A."/>
            <person name="Maekelae M.R."/>
            <person name="Malavazi I."/>
            <person name="Melin P."/>
            <person name="Meyer V."/>
            <person name="Mielnichuk N."/>
            <person name="Miskei M."/>
            <person name="Molnar A.P."/>
            <person name="Mule G."/>
            <person name="Ngan C.Y."/>
            <person name="Orejas M."/>
            <person name="Orosz E."/>
            <person name="Ouedraogo J.P."/>
            <person name="Overkamp K.M."/>
            <person name="Park H.-S."/>
            <person name="Perrone G."/>
            <person name="Piumi F."/>
            <person name="Punt P.J."/>
            <person name="Ram A.F."/>
            <person name="Ramon A."/>
            <person name="Rauscher S."/>
            <person name="Record E."/>
            <person name="Riano-Pachon D.M."/>
            <person name="Robert V."/>
            <person name="Roehrig J."/>
            <person name="Ruller R."/>
            <person name="Salamov A."/>
            <person name="Salih N.S."/>
            <person name="Samson R.A."/>
            <person name="Sandor E."/>
            <person name="Sanguinetti M."/>
            <person name="Schuetze T."/>
            <person name="Sepcic K."/>
            <person name="Shelest E."/>
            <person name="Sherlock G."/>
            <person name="Sophianopoulou V."/>
            <person name="Squina F.M."/>
            <person name="Sun H."/>
            <person name="Susca A."/>
            <person name="Todd R.B."/>
            <person name="Tsang A."/>
            <person name="Unkles S.E."/>
            <person name="van de Wiele N."/>
            <person name="van Rossen-Uffink D."/>
            <person name="Oliveira J.V."/>
            <person name="Vesth T.C."/>
            <person name="Visser J."/>
            <person name="Yu J.-H."/>
            <person name="Zhou M."/>
            <person name="Andersen M.R."/>
            <person name="Archer D.B."/>
            <person name="Baker S.E."/>
            <person name="Benoit I."/>
            <person name="Brakhage A.A."/>
            <person name="Braus G.H."/>
            <person name="Fischer R."/>
            <person name="Frisvad J.C."/>
            <person name="Goldman G.H."/>
            <person name="Houbraken J."/>
            <person name="Oakley B."/>
            <person name="Pocsi I."/>
            <person name="Scazzocchio C."/>
            <person name="Seiboth B."/>
            <person name="vanKuyk P.A."/>
            <person name="Wortman J."/>
            <person name="Dyer P.S."/>
            <person name="Grigoriev I.V."/>
        </authorList>
    </citation>
    <scope>NUCLEOTIDE SEQUENCE [LARGE SCALE GENOMIC DNA]</scope>
    <source>
        <strain evidence="7">CBS 593.65</strain>
    </source>
</reference>
<keyword evidence="4" id="KW-1133">Transmembrane helix</keyword>
<keyword evidence="5" id="KW-0472">Membrane</keyword>